<keyword evidence="3" id="KW-1185">Reference proteome</keyword>
<organism evidence="2 3">
    <name type="scientific">Brevibacillus invocatus</name>
    <dbReference type="NCBI Taxonomy" id="173959"/>
    <lineage>
        <taxon>Bacteria</taxon>
        <taxon>Bacillati</taxon>
        <taxon>Bacillota</taxon>
        <taxon>Bacilli</taxon>
        <taxon>Bacillales</taxon>
        <taxon>Paenibacillaceae</taxon>
        <taxon>Brevibacillus</taxon>
    </lineage>
</organism>
<comment type="caution">
    <text evidence="2">The sequence shown here is derived from an EMBL/GenBank/DDBJ whole genome shotgun (WGS) entry which is preliminary data.</text>
</comment>
<reference evidence="2 3" key="1">
    <citation type="submission" date="2018-10" db="EMBL/GenBank/DDBJ databases">
        <title>Phylogenomics of Brevibacillus.</title>
        <authorList>
            <person name="Dunlap C."/>
        </authorList>
    </citation>
    <scope>NUCLEOTIDE SEQUENCE [LARGE SCALE GENOMIC DNA]</scope>
    <source>
        <strain evidence="2 3">JCM 12215</strain>
    </source>
</reference>
<evidence type="ECO:0000313" key="2">
    <source>
        <dbReference type="EMBL" id="RNB76906.1"/>
    </source>
</evidence>
<dbReference type="OrthoDB" id="3172674at2"/>
<proteinExistence type="predicted"/>
<name>A0A3M8CMD3_9BACL</name>
<dbReference type="Pfam" id="PF14268">
    <property type="entry name" value="YoaP"/>
    <property type="match status" value="1"/>
</dbReference>
<evidence type="ECO:0000259" key="1">
    <source>
        <dbReference type="Pfam" id="PF14268"/>
    </source>
</evidence>
<dbReference type="EMBL" id="RHHR01000003">
    <property type="protein sequence ID" value="RNB76906.1"/>
    <property type="molecule type" value="Genomic_DNA"/>
</dbReference>
<feature type="domain" description="YoaP-like" evidence="1">
    <location>
        <begin position="49"/>
        <end position="92"/>
    </location>
</feature>
<accession>A0A3M8CMD3</accession>
<dbReference type="InterPro" id="IPR025685">
    <property type="entry name" value="YoaP-like_dom"/>
</dbReference>
<gene>
    <name evidence="2" type="ORF">EDM52_01565</name>
</gene>
<dbReference type="Proteomes" id="UP000282028">
    <property type="component" value="Unassembled WGS sequence"/>
</dbReference>
<dbReference type="AlphaFoldDB" id="A0A3M8CMD3"/>
<protein>
    <recommendedName>
        <fullName evidence="1">YoaP-like domain-containing protein</fullName>
    </recommendedName>
</protein>
<sequence>MLACKAIISKKLGLVYSDSSIAEKVSDEGPFAVGILEDLRKVAESKNVPFHTYRITTKEEAQSSPIIWSTFGLLYNGKFITHEILSVNKFEKLLAKLLSEQKGLHSCEVLLLFRWIIENAYPRSV</sequence>
<evidence type="ECO:0000313" key="3">
    <source>
        <dbReference type="Proteomes" id="UP000282028"/>
    </source>
</evidence>